<feature type="non-terminal residue" evidence="2">
    <location>
        <position position="70"/>
    </location>
</feature>
<evidence type="ECO:0008006" key="4">
    <source>
        <dbReference type="Google" id="ProtNLM"/>
    </source>
</evidence>
<sequence length="70" mass="8045">MMRSIAVALTTYVLVCFITAAKEHVRSGYEARCTPRGYREPLLVVGSLLTRRRREGTQYLSRHNESRTSE</sequence>
<evidence type="ECO:0000313" key="2">
    <source>
        <dbReference type="EMBL" id="CAH0728709.1"/>
    </source>
</evidence>
<organism evidence="2 3">
    <name type="scientific">Brenthis ino</name>
    <name type="common">lesser marbled fritillary</name>
    <dbReference type="NCBI Taxonomy" id="405034"/>
    <lineage>
        <taxon>Eukaryota</taxon>
        <taxon>Metazoa</taxon>
        <taxon>Ecdysozoa</taxon>
        <taxon>Arthropoda</taxon>
        <taxon>Hexapoda</taxon>
        <taxon>Insecta</taxon>
        <taxon>Pterygota</taxon>
        <taxon>Neoptera</taxon>
        <taxon>Endopterygota</taxon>
        <taxon>Lepidoptera</taxon>
        <taxon>Glossata</taxon>
        <taxon>Ditrysia</taxon>
        <taxon>Papilionoidea</taxon>
        <taxon>Nymphalidae</taxon>
        <taxon>Heliconiinae</taxon>
        <taxon>Argynnini</taxon>
        <taxon>Brenthis</taxon>
    </lineage>
</organism>
<name>A0A8J9YDT4_9NEOP</name>
<gene>
    <name evidence="2" type="ORF">BINO364_LOCUS13896</name>
</gene>
<feature type="chain" id="PRO_5035449288" description="Secreted protein" evidence="1">
    <location>
        <begin position="21"/>
        <end position="70"/>
    </location>
</feature>
<reference evidence="2" key="1">
    <citation type="submission" date="2021-12" db="EMBL/GenBank/DDBJ databases">
        <authorList>
            <person name="Martin H S."/>
        </authorList>
    </citation>
    <scope>NUCLEOTIDE SEQUENCE</scope>
</reference>
<evidence type="ECO:0000313" key="3">
    <source>
        <dbReference type="Proteomes" id="UP000838878"/>
    </source>
</evidence>
<keyword evidence="3" id="KW-1185">Reference proteome</keyword>
<feature type="signal peptide" evidence="1">
    <location>
        <begin position="1"/>
        <end position="20"/>
    </location>
</feature>
<dbReference type="AlphaFoldDB" id="A0A8J9YDT4"/>
<evidence type="ECO:0000256" key="1">
    <source>
        <dbReference type="SAM" id="SignalP"/>
    </source>
</evidence>
<keyword evidence="1" id="KW-0732">Signal</keyword>
<accession>A0A8J9YDT4</accession>
<dbReference type="Proteomes" id="UP000838878">
    <property type="component" value="Chromosome 7"/>
</dbReference>
<proteinExistence type="predicted"/>
<dbReference type="EMBL" id="OV170227">
    <property type="protein sequence ID" value="CAH0728709.1"/>
    <property type="molecule type" value="Genomic_DNA"/>
</dbReference>
<protein>
    <recommendedName>
        <fullName evidence="4">Secreted protein</fullName>
    </recommendedName>
</protein>